<feature type="region of interest" description="Disordered" evidence="1">
    <location>
        <begin position="1"/>
        <end position="194"/>
    </location>
</feature>
<feature type="compositionally biased region" description="Pro residues" evidence="1">
    <location>
        <begin position="176"/>
        <end position="187"/>
    </location>
</feature>
<feature type="compositionally biased region" description="Pro residues" evidence="1">
    <location>
        <begin position="117"/>
        <end position="126"/>
    </location>
</feature>
<dbReference type="RefSeq" id="XP_013872768.1">
    <property type="nucleotide sequence ID" value="XM_014017314.1"/>
</dbReference>
<sequence length="194" mass="20623">MDPCPRAAQTPKTRPPAPQPTGSPKKLPKPSKSDLAESAHPATDNTRRDQGQAPSQQRGQPAGPAQPATATTAIHPAPPQKKYYTHPIIQTTHRTYSTLDTQAGLAYPLPRATSPVPSQPHPPASDPQPTRAPGGPPARARHPGTNRPRARQPTRQAPRPPRPHHDHSPGAARPQSPKPPVPTPNPPQHSQATG</sequence>
<feature type="compositionally biased region" description="Basic residues" evidence="1">
    <location>
        <begin position="139"/>
        <end position="152"/>
    </location>
</feature>
<evidence type="ECO:0000256" key="1">
    <source>
        <dbReference type="SAM" id="MobiDB-lite"/>
    </source>
</evidence>
<feature type="compositionally biased region" description="Polar residues" evidence="1">
    <location>
        <begin position="88"/>
        <end position="101"/>
    </location>
</feature>
<evidence type="ECO:0000313" key="3">
    <source>
        <dbReference type="RefSeq" id="XP_013872768.1"/>
    </source>
</evidence>
<name>A0A2I4BYD5_AUSLI</name>
<evidence type="ECO:0000313" key="2">
    <source>
        <dbReference type="Proteomes" id="UP000192220"/>
    </source>
</evidence>
<organism evidence="2 3">
    <name type="scientific">Austrofundulus limnaeus</name>
    <name type="common">Annual killifish</name>
    <dbReference type="NCBI Taxonomy" id="52670"/>
    <lineage>
        <taxon>Eukaryota</taxon>
        <taxon>Metazoa</taxon>
        <taxon>Chordata</taxon>
        <taxon>Craniata</taxon>
        <taxon>Vertebrata</taxon>
        <taxon>Euteleostomi</taxon>
        <taxon>Actinopterygii</taxon>
        <taxon>Neopterygii</taxon>
        <taxon>Teleostei</taxon>
        <taxon>Neoteleostei</taxon>
        <taxon>Acanthomorphata</taxon>
        <taxon>Ovalentaria</taxon>
        <taxon>Atherinomorphae</taxon>
        <taxon>Cyprinodontiformes</taxon>
        <taxon>Rivulidae</taxon>
        <taxon>Austrofundulus</taxon>
    </lineage>
</organism>
<dbReference type="AlphaFoldDB" id="A0A2I4BYD5"/>
<dbReference type="InParanoid" id="A0A2I4BYD5"/>
<feature type="compositionally biased region" description="Low complexity" evidence="1">
    <location>
        <begin position="51"/>
        <end position="75"/>
    </location>
</feature>
<dbReference type="Proteomes" id="UP000192220">
    <property type="component" value="Unplaced"/>
</dbReference>
<dbReference type="GeneID" id="106523771"/>
<gene>
    <name evidence="3" type="primary">LOC106523771</name>
</gene>
<accession>A0A2I4BYD5</accession>
<proteinExistence type="predicted"/>
<reference evidence="3" key="1">
    <citation type="submission" date="2025-08" db="UniProtKB">
        <authorList>
            <consortium name="RefSeq"/>
        </authorList>
    </citation>
    <scope>IDENTIFICATION</scope>
</reference>
<protein>
    <submittedName>
        <fullName evidence="3">Predicted GPI-anchored protein 58</fullName>
    </submittedName>
</protein>
<feature type="non-terminal residue" evidence="3">
    <location>
        <position position="194"/>
    </location>
</feature>
<dbReference type="KEGG" id="alim:106523771"/>
<keyword evidence="2" id="KW-1185">Reference proteome</keyword>